<gene>
    <name evidence="2" type="ORF">C8D95_108127</name>
</gene>
<dbReference type="OrthoDB" id="9811118at2"/>
<evidence type="ECO:0000313" key="3">
    <source>
        <dbReference type="Proteomes" id="UP000245390"/>
    </source>
</evidence>
<name>A0A316G357_9RHOB</name>
<sequence length="85" mass="9671">MSVIEEIRTRLDGAFAPMLLEVEDESEQHRGHSGWKEGGETHFHVRIQGPAFQGLSRIERHRAIHEALGRELLTRIHALRLTVGP</sequence>
<dbReference type="RefSeq" id="WP_109760245.1">
    <property type="nucleotide sequence ID" value="NZ_CP034588.1"/>
</dbReference>
<reference evidence="2 3" key="1">
    <citation type="submission" date="2018-05" db="EMBL/GenBank/DDBJ databases">
        <title>Genomic Encyclopedia of Type Strains, Phase IV (KMG-IV): sequencing the most valuable type-strain genomes for metagenomic binning, comparative biology and taxonomic classification.</title>
        <authorList>
            <person name="Goeker M."/>
        </authorList>
    </citation>
    <scope>NUCLEOTIDE SEQUENCE [LARGE SCALE GENOMIC DNA]</scope>
    <source>
        <strain evidence="2 3">DSM 103371</strain>
    </source>
</reference>
<comment type="caution">
    <text evidence="2">The sequence shown here is derived from an EMBL/GenBank/DDBJ whole genome shotgun (WGS) entry which is preliminary data.</text>
</comment>
<dbReference type="Gene3D" id="3.30.300.90">
    <property type="entry name" value="BolA-like"/>
    <property type="match status" value="1"/>
</dbReference>
<dbReference type="KEGG" id="salo:EF888_06645"/>
<dbReference type="EMBL" id="QGGV01000008">
    <property type="protein sequence ID" value="PWK55248.1"/>
    <property type="molecule type" value="Genomic_DNA"/>
</dbReference>
<dbReference type="AlphaFoldDB" id="A0A316G357"/>
<dbReference type="InterPro" id="IPR002634">
    <property type="entry name" value="BolA"/>
</dbReference>
<dbReference type="Pfam" id="PF01722">
    <property type="entry name" value="BolA"/>
    <property type="match status" value="1"/>
</dbReference>
<organism evidence="2 3">
    <name type="scientific">Silicimonas algicola</name>
    <dbReference type="NCBI Taxonomy" id="1826607"/>
    <lineage>
        <taxon>Bacteria</taxon>
        <taxon>Pseudomonadati</taxon>
        <taxon>Pseudomonadota</taxon>
        <taxon>Alphaproteobacteria</taxon>
        <taxon>Rhodobacterales</taxon>
        <taxon>Paracoccaceae</taxon>
    </lineage>
</organism>
<dbReference type="InterPro" id="IPR036065">
    <property type="entry name" value="BolA-like_sf"/>
</dbReference>
<proteinExistence type="inferred from homology"/>
<dbReference type="PANTHER" id="PTHR46230:SF7">
    <property type="entry name" value="BOLA-LIKE PROTEIN 1"/>
    <property type="match status" value="1"/>
</dbReference>
<dbReference type="SUPFAM" id="SSF82657">
    <property type="entry name" value="BolA-like"/>
    <property type="match status" value="1"/>
</dbReference>
<keyword evidence="3" id="KW-1185">Reference proteome</keyword>
<dbReference type="Proteomes" id="UP000245390">
    <property type="component" value="Unassembled WGS sequence"/>
</dbReference>
<dbReference type="GO" id="GO:0016226">
    <property type="term" value="P:iron-sulfur cluster assembly"/>
    <property type="evidence" value="ECO:0007669"/>
    <property type="project" value="TreeGrafter"/>
</dbReference>
<accession>A0A316G357</accession>
<dbReference type="PANTHER" id="PTHR46230">
    <property type="match status" value="1"/>
</dbReference>
<evidence type="ECO:0000256" key="1">
    <source>
        <dbReference type="RuleBase" id="RU003860"/>
    </source>
</evidence>
<comment type="similarity">
    <text evidence="1">Belongs to the BolA/IbaG family.</text>
</comment>
<dbReference type="PIRSF" id="PIRSF003113">
    <property type="entry name" value="BolA"/>
    <property type="match status" value="1"/>
</dbReference>
<protein>
    <submittedName>
        <fullName evidence="2">BolA protein</fullName>
    </submittedName>
</protein>
<evidence type="ECO:0000313" key="2">
    <source>
        <dbReference type="EMBL" id="PWK55248.1"/>
    </source>
</evidence>